<evidence type="ECO:0000256" key="1">
    <source>
        <dbReference type="SAM" id="MobiDB-lite"/>
    </source>
</evidence>
<proteinExistence type="predicted"/>
<feature type="region of interest" description="Disordered" evidence="1">
    <location>
        <begin position="46"/>
        <end position="89"/>
    </location>
</feature>
<evidence type="ECO:0000313" key="3">
    <source>
        <dbReference type="Proteomes" id="UP001163798"/>
    </source>
</evidence>
<organism evidence="2 3">
    <name type="scientific">Lentinula aff. detonsa</name>
    <dbReference type="NCBI Taxonomy" id="2804958"/>
    <lineage>
        <taxon>Eukaryota</taxon>
        <taxon>Fungi</taxon>
        <taxon>Dikarya</taxon>
        <taxon>Basidiomycota</taxon>
        <taxon>Agaricomycotina</taxon>
        <taxon>Agaricomycetes</taxon>
        <taxon>Agaricomycetidae</taxon>
        <taxon>Agaricales</taxon>
        <taxon>Marasmiineae</taxon>
        <taxon>Omphalotaceae</taxon>
        <taxon>Lentinula</taxon>
    </lineage>
</organism>
<dbReference type="AlphaFoldDB" id="A0AA38NQS6"/>
<sequence>MVLDEFKDDDAEIDVSERGVVLVEADADADDGGRDRGSALCPLDLAMTDRDDAEQQTLRKERNDERARQGGSFETYEDQKEMAEEEEEEKRQMFQAVPRTRAVYVNGAPEVKTLFEVVEGAVLRVRLLPVSEGESIDRRCPRPDPGHHQCHHFVVVTIFRQYPQGIIETRYWDDTRKDRINDILRKARDKTDGSANAALGIEIWADQRRDELEYAMKKGKAQRVKYDLGGVLDSEMLRLLTKEIGEKDAS</sequence>
<keyword evidence="3" id="KW-1185">Reference proteome</keyword>
<feature type="compositionally biased region" description="Basic and acidic residues" evidence="1">
    <location>
        <begin position="57"/>
        <end position="68"/>
    </location>
</feature>
<name>A0AA38NQS6_9AGAR</name>
<dbReference type="Proteomes" id="UP001163798">
    <property type="component" value="Unassembled WGS sequence"/>
</dbReference>
<evidence type="ECO:0000313" key="2">
    <source>
        <dbReference type="EMBL" id="KAJ3789391.1"/>
    </source>
</evidence>
<accession>A0AA38NQS6</accession>
<dbReference type="EMBL" id="MU793261">
    <property type="protein sequence ID" value="KAJ3789391.1"/>
    <property type="molecule type" value="Genomic_DNA"/>
</dbReference>
<comment type="caution">
    <text evidence="2">The sequence shown here is derived from an EMBL/GenBank/DDBJ whole genome shotgun (WGS) entry which is preliminary data.</text>
</comment>
<protein>
    <submittedName>
        <fullName evidence="2">Uncharacterized protein</fullName>
    </submittedName>
</protein>
<gene>
    <name evidence="2" type="ORF">GGU10DRAFT_404761</name>
</gene>
<reference evidence="2" key="1">
    <citation type="submission" date="2022-08" db="EMBL/GenBank/DDBJ databases">
        <authorList>
            <consortium name="DOE Joint Genome Institute"/>
            <person name="Min B."/>
            <person name="Riley R."/>
            <person name="Sierra-Patev S."/>
            <person name="Naranjo-Ortiz M."/>
            <person name="Looney B."/>
            <person name="Konkel Z."/>
            <person name="Slot J.C."/>
            <person name="Sakamoto Y."/>
            <person name="Steenwyk J.L."/>
            <person name="Rokas A."/>
            <person name="Carro J."/>
            <person name="Camarero S."/>
            <person name="Ferreira P."/>
            <person name="Molpeceres G."/>
            <person name="Ruiz-Duenas F.J."/>
            <person name="Serrano A."/>
            <person name="Henrissat B."/>
            <person name="Drula E."/>
            <person name="Hughes K.W."/>
            <person name="Mata J.L."/>
            <person name="Ishikawa N.K."/>
            <person name="Vargas-Isla R."/>
            <person name="Ushijima S."/>
            <person name="Smith C.A."/>
            <person name="Ahrendt S."/>
            <person name="Andreopoulos W."/>
            <person name="He G."/>
            <person name="Labutti K."/>
            <person name="Lipzen A."/>
            <person name="Ng V."/>
            <person name="Sandor L."/>
            <person name="Barry K."/>
            <person name="Martinez A.T."/>
            <person name="Xiao Y."/>
            <person name="Gibbons J.G."/>
            <person name="Terashima K."/>
            <person name="Hibbett D.S."/>
            <person name="Grigoriev I.V."/>
        </authorList>
    </citation>
    <scope>NUCLEOTIDE SEQUENCE</scope>
    <source>
        <strain evidence="2">TFB10291</strain>
    </source>
</reference>